<evidence type="ECO:0000313" key="3">
    <source>
        <dbReference type="Proteomes" id="UP000266723"/>
    </source>
</evidence>
<keyword evidence="3" id="KW-1185">Reference proteome</keyword>
<feature type="compositionally biased region" description="Low complexity" evidence="1">
    <location>
        <begin position="22"/>
        <end position="35"/>
    </location>
</feature>
<feature type="compositionally biased region" description="Polar residues" evidence="1">
    <location>
        <begin position="36"/>
        <end position="56"/>
    </location>
</feature>
<gene>
    <name evidence="2" type="ORF">DY000_02024328</name>
</gene>
<organism evidence="2 3">
    <name type="scientific">Brassica cretica</name>
    <name type="common">Mustard</name>
    <dbReference type="NCBI Taxonomy" id="69181"/>
    <lineage>
        <taxon>Eukaryota</taxon>
        <taxon>Viridiplantae</taxon>
        <taxon>Streptophyta</taxon>
        <taxon>Embryophyta</taxon>
        <taxon>Tracheophyta</taxon>
        <taxon>Spermatophyta</taxon>
        <taxon>Magnoliopsida</taxon>
        <taxon>eudicotyledons</taxon>
        <taxon>Gunneridae</taxon>
        <taxon>Pentapetalae</taxon>
        <taxon>rosids</taxon>
        <taxon>malvids</taxon>
        <taxon>Brassicales</taxon>
        <taxon>Brassicaceae</taxon>
        <taxon>Brassiceae</taxon>
        <taxon>Brassica</taxon>
    </lineage>
</organism>
<sequence length="78" mass="7871">MGCKVRSLQKRGRHQAGGEAYGSTSGVGVGTSLTLPSQEINGSSSKAGGGSPQSWASTSSLLCIALSQPQVSNSRFAD</sequence>
<evidence type="ECO:0000313" key="2">
    <source>
        <dbReference type="EMBL" id="KAF3595322.1"/>
    </source>
</evidence>
<dbReference type="EMBL" id="QGKV02000299">
    <property type="protein sequence ID" value="KAF3595322.1"/>
    <property type="molecule type" value="Genomic_DNA"/>
</dbReference>
<proteinExistence type="predicted"/>
<name>A0ABQ7EE23_BRACR</name>
<accession>A0ABQ7EE23</accession>
<evidence type="ECO:0000256" key="1">
    <source>
        <dbReference type="SAM" id="MobiDB-lite"/>
    </source>
</evidence>
<protein>
    <submittedName>
        <fullName evidence="2">Uncharacterized protein</fullName>
    </submittedName>
</protein>
<reference evidence="2 3" key="1">
    <citation type="journal article" date="2020" name="BMC Genomics">
        <title>Intraspecific diversification of the crop wild relative Brassica cretica Lam. using demographic model selection.</title>
        <authorList>
            <person name="Kioukis A."/>
            <person name="Michalopoulou V.A."/>
            <person name="Briers L."/>
            <person name="Pirintsos S."/>
            <person name="Studholme D.J."/>
            <person name="Pavlidis P."/>
            <person name="Sarris P.F."/>
        </authorList>
    </citation>
    <scope>NUCLEOTIDE SEQUENCE [LARGE SCALE GENOMIC DNA]</scope>
    <source>
        <strain evidence="3">cv. PFS-1207/04</strain>
    </source>
</reference>
<feature type="region of interest" description="Disordered" evidence="1">
    <location>
        <begin position="1"/>
        <end position="56"/>
    </location>
</feature>
<dbReference type="Proteomes" id="UP000266723">
    <property type="component" value="Unassembled WGS sequence"/>
</dbReference>
<comment type="caution">
    <text evidence="2">The sequence shown here is derived from an EMBL/GenBank/DDBJ whole genome shotgun (WGS) entry which is preliminary data.</text>
</comment>